<dbReference type="EMBL" id="JAHJDP010000085">
    <property type="protein sequence ID" value="MBU2692147.1"/>
    <property type="molecule type" value="Genomic_DNA"/>
</dbReference>
<dbReference type="NCBIfam" id="TIGR04183">
    <property type="entry name" value="Por_Secre_tail"/>
    <property type="match status" value="1"/>
</dbReference>
<organism evidence="1 2">
    <name type="scientific">Eiseniibacteriota bacterium</name>
    <dbReference type="NCBI Taxonomy" id="2212470"/>
    <lineage>
        <taxon>Bacteria</taxon>
        <taxon>Candidatus Eiseniibacteriota</taxon>
    </lineage>
</organism>
<name>A0A948RYV8_UNCEI</name>
<evidence type="ECO:0000313" key="1">
    <source>
        <dbReference type="EMBL" id="MBU2692147.1"/>
    </source>
</evidence>
<protein>
    <submittedName>
        <fullName evidence="1">T9SS type A sorting domain-containing protein</fullName>
    </submittedName>
</protein>
<reference evidence="1" key="1">
    <citation type="submission" date="2021-05" db="EMBL/GenBank/DDBJ databases">
        <title>Energy efficiency and biological interactions define the core microbiome of deep oligotrophic groundwater.</title>
        <authorList>
            <person name="Mehrshad M."/>
            <person name="Lopez-Fernandez M."/>
            <person name="Bell E."/>
            <person name="Bernier-Latmani R."/>
            <person name="Bertilsson S."/>
            <person name="Dopson M."/>
        </authorList>
    </citation>
    <scope>NUCLEOTIDE SEQUENCE</scope>
    <source>
        <strain evidence="1">Modern_marine.mb.64</strain>
    </source>
</reference>
<accession>A0A948RYV8</accession>
<dbReference type="InterPro" id="IPR026444">
    <property type="entry name" value="Secre_tail"/>
</dbReference>
<sequence>MGELRDRLFMTAGDYIENHTYDPLYIRGYGIVNASNAEIDVSGTLNGSDLGRARALHLFPNPTRAGWTISYDLGDAGIVDLGIYDTGGRRIRTLLHSFQAKGHHIFPLGDQGLGQGVYFCRLHIGKRVKAQQKLVIFH</sequence>
<dbReference type="AlphaFoldDB" id="A0A948RYV8"/>
<comment type="caution">
    <text evidence="1">The sequence shown here is derived from an EMBL/GenBank/DDBJ whole genome shotgun (WGS) entry which is preliminary data.</text>
</comment>
<evidence type="ECO:0000313" key="2">
    <source>
        <dbReference type="Proteomes" id="UP000777784"/>
    </source>
</evidence>
<proteinExistence type="predicted"/>
<gene>
    <name evidence="1" type="ORF">KJ970_14595</name>
</gene>
<dbReference type="Proteomes" id="UP000777784">
    <property type="component" value="Unassembled WGS sequence"/>
</dbReference>